<organism evidence="2 3">
    <name type="scientific">Pseudonocardia adelaidensis</name>
    <dbReference type="NCBI Taxonomy" id="648754"/>
    <lineage>
        <taxon>Bacteria</taxon>
        <taxon>Bacillati</taxon>
        <taxon>Actinomycetota</taxon>
        <taxon>Actinomycetes</taxon>
        <taxon>Pseudonocardiales</taxon>
        <taxon>Pseudonocardiaceae</taxon>
        <taxon>Pseudonocardia</taxon>
    </lineage>
</organism>
<feature type="transmembrane region" description="Helical" evidence="1">
    <location>
        <begin position="12"/>
        <end position="32"/>
    </location>
</feature>
<accession>A0ABP9NL69</accession>
<keyword evidence="1" id="KW-0812">Transmembrane</keyword>
<evidence type="ECO:0000313" key="3">
    <source>
        <dbReference type="Proteomes" id="UP001500804"/>
    </source>
</evidence>
<keyword evidence="3" id="KW-1185">Reference proteome</keyword>
<evidence type="ECO:0008006" key="4">
    <source>
        <dbReference type="Google" id="ProtNLM"/>
    </source>
</evidence>
<gene>
    <name evidence="2" type="ORF">GCM10023320_40230</name>
</gene>
<sequence>MGGFISEVRQLGNGLLVRISVIAAIGGLLFGYDTGVISGPCCSSGKTWTRVL</sequence>
<evidence type="ECO:0000256" key="1">
    <source>
        <dbReference type="SAM" id="Phobius"/>
    </source>
</evidence>
<proteinExistence type="predicted"/>
<evidence type="ECO:0000313" key="2">
    <source>
        <dbReference type="EMBL" id="GAA5125599.1"/>
    </source>
</evidence>
<dbReference type="EMBL" id="BAABJO010000014">
    <property type="protein sequence ID" value="GAA5125599.1"/>
    <property type="molecule type" value="Genomic_DNA"/>
</dbReference>
<keyword evidence="1" id="KW-1133">Transmembrane helix</keyword>
<name>A0ABP9NL69_9PSEU</name>
<dbReference type="Proteomes" id="UP001500804">
    <property type="component" value="Unassembled WGS sequence"/>
</dbReference>
<reference evidence="3" key="1">
    <citation type="journal article" date="2019" name="Int. J. Syst. Evol. Microbiol.">
        <title>The Global Catalogue of Microorganisms (GCM) 10K type strain sequencing project: providing services to taxonomists for standard genome sequencing and annotation.</title>
        <authorList>
            <consortium name="The Broad Institute Genomics Platform"/>
            <consortium name="The Broad Institute Genome Sequencing Center for Infectious Disease"/>
            <person name="Wu L."/>
            <person name="Ma J."/>
        </authorList>
    </citation>
    <scope>NUCLEOTIDE SEQUENCE [LARGE SCALE GENOMIC DNA]</scope>
    <source>
        <strain evidence="3">JCM 18302</strain>
    </source>
</reference>
<keyword evidence="1" id="KW-0472">Membrane</keyword>
<protein>
    <recommendedName>
        <fullName evidence="4">Sugar transport protein</fullName>
    </recommendedName>
</protein>
<comment type="caution">
    <text evidence="2">The sequence shown here is derived from an EMBL/GenBank/DDBJ whole genome shotgun (WGS) entry which is preliminary data.</text>
</comment>